<sequence>MVRPAMPIAPSLCFTNDIIKQSRIFQSPYLSTMSRRSLRSGTSWLNGCWRRSDHTEDPFRVAGLGCSLRPDHFICGRNWWASVGWQARTETTCNTVTLAAGGSLGRYTVLLLLNSSWQLSQLDRIAILDSYAHAYKHSKNSVPITTPLPLRVRLLRS</sequence>
<protein>
    <submittedName>
        <fullName evidence="1">Uncharacterized protein</fullName>
    </submittedName>
</protein>
<evidence type="ECO:0000313" key="2">
    <source>
        <dbReference type="Proteomes" id="UP000800097"/>
    </source>
</evidence>
<dbReference type="RefSeq" id="XP_033657449.1">
    <property type="nucleotide sequence ID" value="XM_033792926.1"/>
</dbReference>
<dbReference type="Proteomes" id="UP000800097">
    <property type="component" value="Unassembled WGS sequence"/>
</dbReference>
<accession>A0A6A6JTG4</accession>
<dbReference type="AlphaFoldDB" id="A0A6A6JTG4"/>
<reference evidence="1" key="1">
    <citation type="journal article" date="2020" name="Stud. Mycol.">
        <title>101 Dothideomycetes genomes: a test case for predicting lifestyles and emergence of pathogens.</title>
        <authorList>
            <person name="Haridas S."/>
            <person name="Albert R."/>
            <person name="Binder M."/>
            <person name="Bloem J."/>
            <person name="Labutti K."/>
            <person name="Salamov A."/>
            <person name="Andreopoulos B."/>
            <person name="Baker S."/>
            <person name="Barry K."/>
            <person name="Bills G."/>
            <person name="Bluhm B."/>
            <person name="Cannon C."/>
            <person name="Castanera R."/>
            <person name="Culley D."/>
            <person name="Daum C."/>
            <person name="Ezra D."/>
            <person name="Gonzalez J."/>
            <person name="Henrissat B."/>
            <person name="Kuo A."/>
            <person name="Liang C."/>
            <person name="Lipzen A."/>
            <person name="Lutzoni F."/>
            <person name="Magnuson J."/>
            <person name="Mondo S."/>
            <person name="Nolan M."/>
            <person name="Ohm R."/>
            <person name="Pangilinan J."/>
            <person name="Park H.-J."/>
            <person name="Ramirez L."/>
            <person name="Alfaro M."/>
            <person name="Sun H."/>
            <person name="Tritt A."/>
            <person name="Yoshinaga Y."/>
            <person name="Zwiers L.-H."/>
            <person name="Turgeon B."/>
            <person name="Goodwin S."/>
            <person name="Spatafora J."/>
            <person name="Crous P."/>
            <person name="Grigoriev I."/>
        </authorList>
    </citation>
    <scope>NUCLEOTIDE SEQUENCE</scope>
    <source>
        <strain evidence="1">CBS 379.55</strain>
    </source>
</reference>
<dbReference type="GeneID" id="54546101"/>
<gene>
    <name evidence="1" type="ORF">EI97DRAFT_105423</name>
</gene>
<name>A0A6A6JTG4_WESOR</name>
<dbReference type="EMBL" id="ML986485">
    <property type="protein sequence ID" value="KAF2279910.1"/>
    <property type="molecule type" value="Genomic_DNA"/>
</dbReference>
<organism evidence="1 2">
    <name type="scientific">Westerdykella ornata</name>
    <dbReference type="NCBI Taxonomy" id="318751"/>
    <lineage>
        <taxon>Eukaryota</taxon>
        <taxon>Fungi</taxon>
        <taxon>Dikarya</taxon>
        <taxon>Ascomycota</taxon>
        <taxon>Pezizomycotina</taxon>
        <taxon>Dothideomycetes</taxon>
        <taxon>Pleosporomycetidae</taxon>
        <taxon>Pleosporales</taxon>
        <taxon>Sporormiaceae</taxon>
        <taxon>Westerdykella</taxon>
    </lineage>
</organism>
<evidence type="ECO:0000313" key="1">
    <source>
        <dbReference type="EMBL" id="KAF2279910.1"/>
    </source>
</evidence>
<proteinExistence type="predicted"/>
<keyword evidence="2" id="KW-1185">Reference proteome</keyword>